<dbReference type="InterPro" id="IPR002328">
    <property type="entry name" value="ADH_Zn_CS"/>
</dbReference>
<name>G3TAU5_LOXAF</name>
<keyword evidence="3 6" id="KW-0862">Zinc</keyword>
<feature type="domain" description="Alcohol dehydrogenase-like C-terminal" evidence="7">
    <location>
        <begin position="199"/>
        <end position="325"/>
    </location>
</feature>
<dbReference type="FunFam" id="3.40.50.720:FF:000003">
    <property type="entry name" value="S-(hydroxymethyl)glutathione dehydrogenase"/>
    <property type="match status" value="1"/>
</dbReference>
<reference evidence="9" key="3">
    <citation type="submission" date="2025-09" db="UniProtKB">
        <authorList>
            <consortium name="Ensembl"/>
        </authorList>
    </citation>
    <scope>IDENTIFICATION</scope>
    <source>
        <strain evidence="9">Isolate ISIS603380</strain>
    </source>
</reference>
<keyword evidence="10" id="KW-1185">Reference proteome</keyword>
<evidence type="ECO:0000256" key="1">
    <source>
        <dbReference type="ARBA" id="ARBA00001947"/>
    </source>
</evidence>
<dbReference type="InterPro" id="IPR011032">
    <property type="entry name" value="GroES-like_sf"/>
</dbReference>
<dbReference type="Gene3D" id="3.90.180.10">
    <property type="entry name" value="Medium-chain alcohol dehydrogenases, catalytic domain"/>
    <property type="match status" value="1"/>
</dbReference>
<comment type="similarity">
    <text evidence="6">Belongs to the zinc-containing alcohol dehydrogenase family.</text>
</comment>
<dbReference type="AlphaFoldDB" id="G3TAU5"/>
<evidence type="ECO:0000256" key="2">
    <source>
        <dbReference type="ARBA" id="ARBA00022723"/>
    </source>
</evidence>
<evidence type="ECO:0000313" key="10">
    <source>
        <dbReference type="Proteomes" id="UP000007646"/>
    </source>
</evidence>
<reference evidence="9" key="2">
    <citation type="submission" date="2025-08" db="UniProtKB">
        <authorList>
            <consortium name="Ensembl"/>
        </authorList>
    </citation>
    <scope>IDENTIFICATION</scope>
    <source>
        <strain evidence="9">Isolate ISIS603380</strain>
    </source>
</reference>
<dbReference type="Proteomes" id="UP000007646">
    <property type="component" value="Unassembled WGS sequence"/>
</dbReference>
<proteinExistence type="inferred from homology"/>
<evidence type="ECO:0000256" key="4">
    <source>
        <dbReference type="ARBA" id="ARBA00023002"/>
    </source>
</evidence>
<dbReference type="FunCoup" id="G3TAU5">
    <property type="interactions" value="1"/>
</dbReference>
<sequence length="369" mass="40022">MSTTGKVIKCRAAIFWKPGTPFSTEEVEVSPPKAKEIRIKIIATGFCGTEKKRVKSLSKFPSILGHEGAGIVESVGEGVSVVKTGDKVITFFLPQCGERTSFLNSEDNFCIKFNEGHTRLMSDGTTRFTCRGKSLYHFGNTSTFSEYTVMKEISVTKIDAGAPLEKVCLISCGFTSYGAAIKTAKISGGGHCRLHLCRVGLSVIIGCKAARAARIIRVDINKDKFEKAKEVGTTECISPHDFKKPIQEVLFMIGAGADFCFEVIGNPETVGAALASCHESHGVCVIVGFSTAGVQFNISGSLFFSGRSLKGTVFGSWKSREHVPKLVSDYMAKKFNLNPLITQTLNFDNISEVTELMKTGKCICCVLML</sequence>
<evidence type="ECO:0000256" key="6">
    <source>
        <dbReference type="RuleBase" id="RU361277"/>
    </source>
</evidence>
<dbReference type="GeneTree" id="ENSGT00940000163645"/>
<evidence type="ECO:0000259" key="7">
    <source>
        <dbReference type="Pfam" id="PF00107"/>
    </source>
</evidence>
<dbReference type="InterPro" id="IPR013149">
    <property type="entry name" value="ADH-like_C"/>
</dbReference>
<keyword evidence="4" id="KW-0560">Oxidoreductase</keyword>
<gene>
    <name evidence="9" type="primary">ADH6</name>
</gene>
<dbReference type="Pfam" id="PF08240">
    <property type="entry name" value="ADH_N"/>
    <property type="match status" value="1"/>
</dbReference>
<dbReference type="InterPro" id="IPR036291">
    <property type="entry name" value="NAD(P)-bd_dom_sf"/>
</dbReference>
<evidence type="ECO:0000256" key="5">
    <source>
        <dbReference type="ARBA" id="ARBA00023027"/>
    </source>
</evidence>
<dbReference type="Pfam" id="PF00107">
    <property type="entry name" value="ADH_zinc_N"/>
    <property type="match status" value="1"/>
</dbReference>
<evidence type="ECO:0000259" key="8">
    <source>
        <dbReference type="Pfam" id="PF08240"/>
    </source>
</evidence>
<keyword evidence="5" id="KW-0520">NAD</keyword>
<dbReference type="Ensembl" id="ENSLAFT00000013178.3">
    <property type="protein sequence ID" value="ENSLAFP00000011030.3"/>
    <property type="gene ID" value="ENSLAFG00000013178.3"/>
</dbReference>
<feature type="domain" description="Alcohol dehydrogenase-like N-terminal" evidence="8">
    <location>
        <begin position="34"/>
        <end position="158"/>
    </location>
</feature>
<dbReference type="PROSITE" id="PS00059">
    <property type="entry name" value="ADH_ZINC"/>
    <property type="match status" value="1"/>
</dbReference>
<evidence type="ECO:0000256" key="3">
    <source>
        <dbReference type="ARBA" id="ARBA00022833"/>
    </source>
</evidence>
<protein>
    <submittedName>
        <fullName evidence="9">Alcohol dehydrogenase 6 (class V)</fullName>
    </submittedName>
</protein>
<dbReference type="GO" id="GO:0042572">
    <property type="term" value="P:retinol metabolic process"/>
    <property type="evidence" value="ECO:0007669"/>
    <property type="project" value="TreeGrafter"/>
</dbReference>
<reference evidence="9 10" key="1">
    <citation type="submission" date="2009-06" db="EMBL/GenBank/DDBJ databases">
        <title>The Genome Sequence of Loxodonta africana (African elephant).</title>
        <authorList>
            <person name="Di Palma F."/>
            <person name="Heiman D."/>
            <person name="Young S."/>
            <person name="Johnson J."/>
            <person name="Lander E.S."/>
            <person name="Lindblad-Toh K."/>
        </authorList>
    </citation>
    <scope>NUCLEOTIDE SEQUENCE [LARGE SCALE GENOMIC DNA]</scope>
    <source>
        <strain evidence="9 10">Isolate ISIS603380</strain>
    </source>
</reference>
<dbReference type="SUPFAM" id="SSF50129">
    <property type="entry name" value="GroES-like"/>
    <property type="match status" value="2"/>
</dbReference>
<dbReference type="STRING" id="9785.ENSLAFP00000011030"/>
<dbReference type="HOGENOM" id="CLU_026673_14_0_1"/>
<dbReference type="GO" id="GO:0008270">
    <property type="term" value="F:zinc ion binding"/>
    <property type="evidence" value="ECO:0007669"/>
    <property type="project" value="InterPro"/>
</dbReference>
<dbReference type="GO" id="GO:0004745">
    <property type="term" value="F:all-trans-retinol dehydrogenase (NAD+) activity"/>
    <property type="evidence" value="ECO:0007669"/>
    <property type="project" value="TreeGrafter"/>
</dbReference>
<keyword evidence="2 6" id="KW-0479">Metal-binding</keyword>
<evidence type="ECO:0000313" key="9">
    <source>
        <dbReference type="Ensembl" id="ENSLAFP00000011030.3"/>
    </source>
</evidence>
<dbReference type="Gene3D" id="3.40.50.720">
    <property type="entry name" value="NAD(P)-binding Rossmann-like Domain"/>
    <property type="match status" value="1"/>
</dbReference>
<organism evidence="9 10">
    <name type="scientific">Loxodonta africana</name>
    <name type="common">African elephant</name>
    <dbReference type="NCBI Taxonomy" id="9785"/>
    <lineage>
        <taxon>Eukaryota</taxon>
        <taxon>Metazoa</taxon>
        <taxon>Chordata</taxon>
        <taxon>Craniata</taxon>
        <taxon>Vertebrata</taxon>
        <taxon>Euteleostomi</taxon>
        <taxon>Mammalia</taxon>
        <taxon>Eutheria</taxon>
        <taxon>Afrotheria</taxon>
        <taxon>Proboscidea</taxon>
        <taxon>Elephantidae</taxon>
        <taxon>Loxodonta</taxon>
    </lineage>
</organism>
<dbReference type="GO" id="GO:0005829">
    <property type="term" value="C:cytosol"/>
    <property type="evidence" value="ECO:0007669"/>
    <property type="project" value="TreeGrafter"/>
</dbReference>
<dbReference type="InterPro" id="IPR013154">
    <property type="entry name" value="ADH-like_N"/>
</dbReference>
<comment type="cofactor">
    <cofactor evidence="1 6">
        <name>Zn(2+)</name>
        <dbReference type="ChEBI" id="CHEBI:29105"/>
    </cofactor>
</comment>
<dbReference type="PANTHER" id="PTHR43880:SF20">
    <property type="entry name" value="ALCOHOL DEHYDROGENASE 6"/>
    <property type="match status" value="1"/>
</dbReference>
<dbReference type="PANTHER" id="PTHR43880">
    <property type="entry name" value="ALCOHOL DEHYDROGENASE"/>
    <property type="match status" value="1"/>
</dbReference>
<dbReference type="InParanoid" id="G3TAU5"/>
<accession>G3TAU5</accession>
<dbReference type="GO" id="GO:0042573">
    <property type="term" value="P:retinoic acid metabolic process"/>
    <property type="evidence" value="ECO:0007669"/>
    <property type="project" value="TreeGrafter"/>
</dbReference>
<dbReference type="eggNOG" id="KOG0022">
    <property type="taxonomic scope" value="Eukaryota"/>
</dbReference>
<dbReference type="SUPFAM" id="SSF51735">
    <property type="entry name" value="NAD(P)-binding Rossmann-fold domains"/>
    <property type="match status" value="1"/>
</dbReference>
<dbReference type="OMA" id="QVNEGYQ"/>